<sequence>MAILPASSIAKHRSVTLRASERAFTLPDLSGPEAFMAFSVRRGGVSSSPYDSLNFSVGQGDTSDSVRTNFDRLTEDLEIEPKHMATCKQVHGDHIEIIRTIPKTPPVADALITPIKGVFVAVKTADCLPVLLLDKSRGIASAVHAGWRGTVMRILPKVVDRMAKEFGTKPEDMVAALGPAIGPCCYEVDDKVLNPFRESIPDPERFITVVNNGNTASRRIDLALVNRFELIGKGVREENIHHANLCTCCNPDLFFSYRRDGALSGRQISLTGFRI</sequence>
<evidence type="ECO:0000256" key="3">
    <source>
        <dbReference type="ARBA" id="ARBA00022679"/>
    </source>
</evidence>
<dbReference type="eggNOG" id="COG1496">
    <property type="taxonomic scope" value="Bacteria"/>
</dbReference>
<comment type="catalytic activity">
    <reaction evidence="1">
        <text>inosine + phosphate = alpha-D-ribose 1-phosphate + hypoxanthine</text>
        <dbReference type="Rhea" id="RHEA:27646"/>
        <dbReference type="ChEBI" id="CHEBI:17368"/>
        <dbReference type="ChEBI" id="CHEBI:17596"/>
        <dbReference type="ChEBI" id="CHEBI:43474"/>
        <dbReference type="ChEBI" id="CHEBI:57720"/>
        <dbReference type="EC" id="2.4.2.1"/>
    </reaction>
    <physiologicalReaction direction="left-to-right" evidence="1">
        <dbReference type="Rhea" id="RHEA:27647"/>
    </physiologicalReaction>
</comment>
<dbReference type="InterPro" id="IPR011324">
    <property type="entry name" value="Cytotoxic_necrot_fac-like_cat"/>
</dbReference>
<keyword evidence="5" id="KW-0378">Hydrolase</keyword>
<dbReference type="InterPro" id="IPR038371">
    <property type="entry name" value="Cu_polyphenol_OxRdtase_sf"/>
</dbReference>
<dbReference type="GO" id="GO:0017061">
    <property type="term" value="F:S-methyl-5-thioadenosine phosphorylase activity"/>
    <property type="evidence" value="ECO:0007669"/>
    <property type="project" value="UniProtKB-EC"/>
</dbReference>
<evidence type="ECO:0000256" key="9">
    <source>
        <dbReference type="ARBA" id="ARBA00049893"/>
    </source>
</evidence>
<dbReference type="GO" id="GO:0005507">
    <property type="term" value="F:copper ion binding"/>
    <property type="evidence" value="ECO:0007669"/>
    <property type="project" value="TreeGrafter"/>
</dbReference>
<evidence type="ECO:0000256" key="4">
    <source>
        <dbReference type="ARBA" id="ARBA00022723"/>
    </source>
</evidence>
<evidence type="ECO:0000256" key="8">
    <source>
        <dbReference type="ARBA" id="ARBA00048968"/>
    </source>
</evidence>
<dbReference type="PANTHER" id="PTHR30616:SF2">
    <property type="entry name" value="PURINE NUCLEOSIDE PHOSPHORYLASE LACC1"/>
    <property type="match status" value="1"/>
</dbReference>
<evidence type="ECO:0000256" key="7">
    <source>
        <dbReference type="ARBA" id="ARBA00047989"/>
    </source>
</evidence>
<gene>
    <name evidence="11" type="ordered locus">Desti_1289</name>
</gene>
<keyword evidence="6" id="KW-0862">Zinc</keyword>
<keyword evidence="3" id="KW-0808">Transferase</keyword>
<evidence type="ECO:0000256" key="1">
    <source>
        <dbReference type="ARBA" id="ARBA00000553"/>
    </source>
</evidence>
<evidence type="ECO:0000256" key="6">
    <source>
        <dbReference type="ARBA" id="ARBA00022833"/>
    </source>
</evidence>
<comment type="similarity">
    <text evidence="2 10">Belongs to the purine nucleoside phosphorylase YfiH/LACC1 family.</text>
</comment>
<dbReference type="SUPFAM" id="SSF64438">
    <property type="entry name" value="CNF1/YfiH-like putative cysteine hydrolases"/>
    <property type="match status" value="1"/>
</dbReference>
<evidence type="ECO:0000256" key="10">
    <source>
        <dbReference type="RuleBase" id="RU361274"/>
    </source>
</evidence>
<evidence type="ECO:0000313" key="11">
    <source>
        <dbReference type="EMBL" id="AFM24002.1"/>
    </source>
</evidence>
<dbReference type="Proteomes" id="UP000006055">
    <property type="component" value="Chromosome"/>
</dbReference>
<dbReference type="Pfam" id="PF02578">
    <property type="entry name" value="Cu-oxidase_4"/>
    <property type="match status" value="1"/>
</dbReference>
<organism evidence="11 12">
    <name type="scientific">Desulfomonile tiedjei (strain ATCC 49306 / DSM 6799 / DCB-1)</name>
    <dbReference type="NCBI Taxonomy" id="706587"/>
    <lineage>
        <taxon>Bacteria</taxon>
        <taxon>Pseudomonadati</taxon>
        <taxon>Thermodesulfobacteriota</taxon>
        <taxon>Desulfomonilia</taxon>
        <taxon>Desulfomonilales</taxon>
        <taxon>Desulfomonilaceae</taxon>
        <taxon>Desulfomonile</taxon>
    </lineage>
</organism>
<dbReference type="AlphaFoldDB" id="I4C361"/>
<accession>I4C361</accession>
<evidence type="ECO:0000313" key="12">
    <source>
        <dbReference type="Proteomes" id="UP000006055"/>
    </source>
</evidence>
<evidence type="ECO:0000256" key="5">
    <source>
        <dbReference type="ARBA" id="ARBA00022801"/>
    </source>
</evidence>
<evidence type="ECO:0000256" key="2">
    <source>
        <dbReference type="ARBA" id="ARBA00007353"/>
    </source>
</evidence>
<dbReference type="EMBL" id="CP003360">
    <property type="protein sequence ID" value="AFM24002.1"/>
    <property type="molecule type" value="Genomic_DNA"/>
</dbReference>
<dbReference type="PANTHER" id="PTHR30616">
    <property type="entry name" value="UNCHARACTERIZED PROTEIN YFIH"/>
    <property type="match status" value="1"/>
</dbReference>
<dbReference type="STRING" id="706587.Desti_1289"/>
<dbReference type="CDD" id="cd16833">
    <property type="entry name" value="YfiH"/>
    <property type="match status" value="1"/>
</dbReference>
<dbReference type="Gene3D" id="3.60.140.10">
    <property type="entry name" value="CNF1/YfiH-like putative cysteine hydrolases"/>
    <property type="match status" value="1"/>
</dbReference>
<dbReference type="NCBIfam" id="TIGR00726">
    <property type="entry name" value="peptidoglycan editing factor PgeF"/>
    <property type="match status" value="1"/>
</dbReference>
<dbReference type="GO" id="GO:0016787">
    <property type="term" value="F:hydrolase activity"/>
    <property type="evidence" value="ECO:0007669"/>
    <property type="project" value="UniProtKB-KW"/>
</dbReference>
<protein>
    <recommendedName>
        <fullName evidence="10">Purine nucleoside phosphorylase</fullName>
    </recommendedName>
</protein>
<comment type="catalytic activity">
    <reaction evidence="7">
        <text>adenosine + H2O + H(+) = inosine + NH4(+)</text>
        <dbReference type="Rhea" id="RHEA:24408"/>
        <dbReference type="ChEBI" id="CHEBI:15377"/>
        <dbReference type="ChEBI" id="CHEBI:15378"/>
        <dbReference type="ChEBI" id="CHEBI:16335"/>
        <dbReference type="ChEBI" id="CHEBI:17596"/>
        <dbReference type="ChEBI" id="CHEBI:28938"/>
        <dbReference type="EC" id="3.5.4.4"/>
    </reaction>
    <physiologicalReaction direction="left-to-right" evidence="7">
        <dbReference type="Rhea" id="RHEA:24409"/>
    </physiologicalReaction>
</comment>
<dbReference type="HOGENOM" id="CLU_065784_0_0_7"/>
<dbReference type="InterPro" id="IPR003730">
    <property type="entry name" value="Cu_polyphenol_OxRdtase"/>
</dbReference>
<proteinExistence type="inferred from homology"/>
<dbReference type="KEGG" id="dti:Desti_1289"/>
<comment type="catalytic activity">
    <reaction evidence="9">
        <text>S-methyl-5'-thioadenosine + phosphate = 5-(methylsulfanyl)-alpha-D-ribose 1-phosphate + adenine</text>
        <dbReference type="Rhea" id="RHEA:11852"/>
        <dbReference type="ChEBI" id="CHEBI:16708"/>
        <dbReference type="ChEBI" id="CHEBI:17509"/>
        <dbReference type="ChEBI" id="CHEBI:43474"/>
        <dbReference type="ChEBI" id="CHEBI:58533"/>
        <dbReference type="EC" id="2.4.2.28"/>
    </reaction>
    <physiologicalReaction direction="left-to-right" evidence="9">
        <dbReference type="Rhea" id="RHEA:11853"/>
    </physiologicalReaction>
</comment>
<keyword evidence="12" id="KW-1185">Reference proteome</keyword>
<reference evidence="12" key="1">
    <citation type="submission" date="2012-06" db="EMBL/GenBank/DDBJ databases">
        <title>Complete sequence of chromosome of Desulfomonile tiedjei DSM 6799.</title>
        <authorList>
            <person name="Lucas S."/>
            <person name="Copeland A."/>
            <person name="Lapidus A."/>
            <person name="Glavina del Rio T."/>
            <person name="Dalin E."/>
            <person name="Tice H."/>
            <person name="Bruce D."/>
            <person name="Goodwin L."/>
            <person name="Pitluck S."/>
            <person name="Peters L."/>
            <person name="Ovchinnikova G."/>
            <person name="Zeytun A."/>
            <person name="Lu M."/>
            <person name="Kyrpides N."/>
            <person name="Mavromatis K."/>
            <person name="Ivanova N."/>
            <person name="Brettin T."/>
            <person name="Detter J.C."/>
            <person name="Han C."/>
            <person name="Larimer F."/>
            <person name="Land M."/>
            <person name="Hauser L."/>
            <person name="Markowitz V."/>
            <person name="Cheng J.-F."/>
            <person name="Hugenholtz P."/>
            <person name="Woyke T."/>
            <person name="Wu D."/>
            <person name="Spring S."/>
            <person name="Schroeder M."/>
            <person name="Brambilla E."/>
            <person name="Klenk H.-P."/>
            <person name="Eisen J.A."/>
        </authorList>
    </citation>
    <scope>NUCLEOTIDE SEQUENCE [LARGE SCALE GENOMIC DNA]</scope>
    <source>
        <strain evidence="12">ATCC 49306 / DSM 6799 / DCB-1</strain>
    </source>
</reference>
<dbReference type="PATRIC" id="fig|706587.4.peg.1479"/>
<comment type="catalytic activity">
    <reaction evidence="8">
        <text>adenosine + phosphate = alpha-D-ribose 1-phosphate + adenine</text>
        <dbReference type="Rhea" id="RHEA:27642"/>
        <dbReference type="ChEBI" id="CHEBI:16335"/>
        <dbReference type="ChEBI" id="CHEBI:16708"/>
        <dbReference type="ChEBI" id="CHEBI:43474"/>
        <dbReference type="ChEBI" id="CHEBI:57720"/>
        <dbReference type="EC" id="2.4.2.1"/>
    </reaction>
    <physiologicalReaction direction="left-to-right" evidence="8">
        <dbReference type="Rhea" id="RHEA:27643"/>
    </physiologicalReaction>
</comment>
<keyword evidence="4" id="KW-0479">Metal-binding</keyword>
<name>I4C361_DESTA</name>